<dbReference type="AlphaFoldDB" id="A0A839S776"/>
<comment type="caution">
    <text evidence="2">The sequence shown here is derived from an EMBL/GenBank/DDBJ whole genome shotgun (WGS) entry which is preliminary data.</text>
</comment>
<dbReference type="SUPFAM" id="SSF55729">
    <property type="entry name" value="Acyl-CoA N-acyltransferases (Nat)"/>
    <property type="match status" value="1"/>
</dbReference>
<dbReference type="CDD" id="cd04301">
    <property type="entry name" value="NAT_SF"/>
    <property type="match status" value="1"/>
</dbReference>
<feature type="domain" description="N-acetyltransferase" evidence="1">
    <location>
        <begin position="53"/>
        <end position="102"/>
    </location>
</feature>
<evidence type="ECO:0000259" key="1">
    <source>
        <dbReference type="Pfam" id="PF00583"/>
    </source>
</evidence>
<dbReference type="GO" id="GO:0016747">
    <property type="term" value="F:acyltransferase activity, transferring groups other than amino-acyl groups"/>
    <property type="evidence" value="ECO:0007669"/>
    <property type="project" value="InterPro"/>
</dbReference>
<reference evidence="2 3" key="1">
    <citation type="submission" date="2020-08" db="EMBL/GenBank/DDBJ databases">
        <title>Genomic Encyclopedia of Type Strains, Phase III (KMG-III): the genomes of soil and plant-associated and newly described type strains.</title>
        <authorList>
            <person name="Whitman W."/>
        </authorList>
    </citation>
    <scope>NUCLEOTIDE SEQUENCE [LARGE SCALE GENOMIC DNA]</scope>
    <source>
        <strain evidence="2 3">CECT 8577</strain>
    </source>
</reference>
<proteinExistence type="predicted"/>
<dbReference type="InterPro" id="IPR000182">
    <property type="entry name" value="GNAT_dom"/>
</dbReference>
<organism evidence="2 3">
    <name type="scientific">Prauserella isguenensis</name>
    <dbReference type="NCBI Taxonomy" id="1470180"/>
    <lineage>
        <taxon>Bacteria</taxon>
        <taxon>Bacillati</taxon>
        <taxon>Actinomycetota</taxon>
        <taxon>Actinomycetes</taxon>
        <taxon>Pseudonocardiales</taxon>
        <taxon>Pseudonocardiaceae</taxon>
        <taxon>Prauserella</taxon>
    </lineage>
</organism>
<name>A0A839S776_9PSEU</name>
<sequence>MPPVPHTPNVPRRDAQLVTLPPDLEAGLGRIELHTAPHGIVADLDLAVCHTCHRGVIEHVRTDPPHRRRGHGRALVTAALRRGTGYAWSTTRVDTAGAAAFWAAVAPNLPHQPAYCAHMRRAAALEP</sequence>
<evidence type="ECO:0000313" key="2">
    <source>
        <dbReference type="EMBL" id="MBB3053528.1"/>
    </source>
</evidence>
<dbReference type="InterPro" id="IPR016181">
    <property type="entry name" value="Acyl_CoA_acyltransferase"/>
</dbReference>
<dbReference type="Proteomes" id="UP000550714">
    <property type="component" value="Unassembled WGS sequence"/>
</dbReference>
<dbReference type="EMBL" id="JACHWU010000011">
    <property type="protein sequence ID" value="MBB3053528.1"/>
    <property type="molecule type" value="Genomic_DNA"/>
</dbReference>
<accession>A0A839S776</accession>
<keyword evidence="3" id="KW-1185">Reference proteome</keyword>
<dbReference type="Gene3D" id="3.40.630.30">
    <property type="match status" value="1"/>
</dbReference>
<protein>
    <submittedName>
        <fullName evidence="2">GNAT superfamily N-acetyltransferase</fullName>
    </submittedName>
</protein>
<keyword evidence="2" id="KW-0808">Transferase</keyword>
<dbReference type="RefSeq" id="WP_183659419.1">
    <property type="nucleotide sequence ID" value="NZ_JACHWU010000011.1"/>
</dbReference>
<dbReference type="Pfam" id="PF00583">
    <property type="entry name" value="Acetyltransf_1"/>
    <property type="match status" value="1"/>
</dbReference>
<evidence type="ECO:0000313" key="3">
    <source>
        <dbReference type="Proteomes" id="UP000550714"/>
    </source>
</evidence>
<gene>
    <name evidence="2" type="ORF">FHS23_004582</name>
</gene>